<comment type="caution">
    <text evidence="3">The sequence shown here is derived from an EMBL/GenBank/DDBJ whole genome shotgun (WGS) entry which is preliminary data.</text>
</comment>
<evidence type="ECO:0000259" key="2">
    <source>
        <dbReference type="Pfam" id="PF13649"/>
    </source>
</evidence>
<dbReference type="GO" id="GO:0016740">
    <property type="term" value="F:transferase activity"/>
    <property type="evidence" value="ECO:0007669"/>
    <property type="project" value="UniProtKB-KW"/>
</dbReference>
<name>A0A1J5TGJ1_9ARCH</name>
<dbReference type="InterPro" id="IPR041698">
    <property type="entry name" value="Methyltransf_25"/>
</dbReference>
<dbReference type="EMBL" id="MIYU01000003">
    <property type="protein sequence ID" value="OIR20074.1"/>
    <property type="molecule type" value="Genomic_DNA"/>
</dbReference>
<sequence>MYTRIKNYLHIRFLMNLYSIRNLITGNGAVWLKLNTSDLEHMVNETVSRGSLDLKGKNVLDLGCGTGTMLDFLQREKGAVPYGVDLSRLNLYQCRKKMKNGNFFREDIIQYLENTNDKFDLVIMYGVIGCFTVDKQKAIIDRIIKSLNKGGCLWIGANIYTDSSYKFQTYPVPKGFYEEICVGQSVKLDEFFELEVFGNGKYDPDQTSVMISYQP</sequence>
<organism evidence="3 4">
    <name type="scientific">Marine Group III euryarchaeote CG-Bathy1</name>
    <dbReference type="NCBI Taxonomy" id="1889001"/>
    <lineage>
        <taxon>Archaea</taxon>
        <taxon>Methanobacteriati</taxon>
        <taxon>Thermoplasmatota</taxon>
        <taxon>Thermoplasmata</taxon>
        <taxon>Candidatus Thermoprofundales</taxon>
    </lineage>
</organism>
<dbReference type="PANTHER" id="PTHR43861">
    <property type="entry name" value="TRANS-ACONITATE 2-METHYLTRANSFERASE-RELATED"/>
    <property type="match status" value="1"/>
</dbReference>
<dbReference type="Pfam" id="PF13649">
    <property type="entry name" value="Methyltransf_25"/>
    <property type="match status" value="1"/>
</dbReference>
<dbReference type="Proteomes" id="UP000183815">
    <property type="component" value="Unassembled WGS sequence"/>
</dbReference>
<dbReference type="AlphaFoldDB" id="A0A1J5TGJ1"/>
<protein>
    <recommendedName>
        <fullName evidence="2">Methyltransferase domain-containing protein</fullName>
    </recommendedName>
</protein>
<dbReference type="Gene3D" id="3.40.50.150">
    <property type="entry name" value="Vaccinia Virus protein VP39"/>
    <property type="match status" value="1"/>
</dbReference>
<evidence type="ECO:0000313" key="3">
    <source>
        <dbReference type="EMBL" id="OIR20074.1"/>
    </source>
</evidence>
<dbReference type="SUPFAM" id="SSF53335">
    <property type="entry name" value="S-adenosyl-L-methionine-dependent methyltransferases"/>
    <property type="match status" value="1"/>
</dbReference>
<dbReference type="CDD" id="cd02440">
    <property type="entry name" value="AdoMet_MTases"/>
    <property type="match status" value="1"/>
</dbReference>
<proteinExistence type="predicted"/>
<accession>A0A1J5TGJ1</accession>
<dbReference type="InterPro" id="IPR029063">
    <property type="entry name" value="SAM-dependent_MTases_sf"/>
</dbReference>
<reference evidence="3 4" key="1">
    <citation type="submission" date="2016-08" db="EMBL/GenBank/DDBJ databases">
        <title>New Insights into Marine Group III Euryarchaeota, from dark to light.</title>
        <authorList>
            <person name="Haro-Moreno J.M."/>
            <person name="Rodriguez-Valera F."/>
            <person name="Lopez-Garcia P."/>
            <person name="Moreira D."/>
            <person name="Martin-Cuadrado A.B."/>
        </authorList>
    </citation>
    <scope>NUCLEOTIDE SEQUENCE [LARGE SCALE GENOMIC DNA]</scope>
    <source>
        <strain evidence="3">CG-Bathy1</strain>
    </source>
</reference>
<gene>
    <name evidence="3" type="ORF">BEU04_03965</name>
</gene>
<evidence type="ECO:0000313" key="4">
    <source>
        <dbReference type="Proteomes" id="UP000183815"/>
    </source>
</evidence>
<feature type="domain" description="Methyltransferase" evidence="2">
    <location>
        <begin position="59"/>
        <end position="151"/>
    </location>
</feature>
<keyword evidence="1" id="KW-0808">Transferase</keyword>
<evidence type="ECO:0000256" key="1">
    <source>
        <dbReference type="ARBA" id="ARBA00022679"/>
    </source>
</evidence>